<dbReference type="GO" id="GO:0015095">
    <property type="term" value="F:magnesium ion transmembrane transporter activity"/>
    <property type="evidence" value="ECO:0007669"/>
    <property type="project" value="TreeGrafter"/>
</dbReference>
<evidence type="ECO:0000256" key="7">
    <source>
        <dbReference type="SAM" id="Phobius"/>
    </source>
</evidence>
<dbReference type="Gene3D" id="3.30.460.20">
    <property type="entry name" value="CorA soluble domain-like"/>
    <property type="match status" value="1"/>
</dbReference>
<comment type="subcellular location">
    <subcellularLocation>
        <location evidence="1">Membrane</location>
        <topology evidence="1">Multi-pass membrane protein</topology>
    </subcellularLocation>
</comment>
<dbReference type="Pfam" id="PF01544">
    <property type="entry name" value="CorA"/>
    <property type="match status" value="1"/>
</dbReference>
<dbReference type="EMBL" id="CP000482">
    <property type="protein sequence ID" value="ABL00578.1"/>
    <property type="molecule type" value="Genomic_DNA"/>
</dbReference>
<organism evidence="8 9">
    <name type="scientific">Pelobacter propionicus (strain DSM 2379 / NBRC 103807 / OttBd1)</name>
    <dbReference type="NCBI Taxonomy" id="338966"/>
    <lineage>
        <taxon>Bacteria</taxon>
        <taxon>Pseudomonadati</taxon>
        <taxon>Thermodesulfobacteriota</taxon>
        <taxon>Desulfuromonadia</taxon>
        <taxon>Desulfuromonadales</taxon>
        <taxon>Desulfuromonadaceae</taxon>
        <taxon>Pelobacter</taxon>
    </lineage>
</organism>
<keyword evidence="3 7" id="KW-0812">Transmembrane</keyword>
<dbReference type="AlphaFoldDB" id="A1ATA7"/>
<dbReference type="PANTHER" id="PTHR47685">
    <property type="entry name" value="MAGNESIUM TRANSPORT PROTEIN CORA"/>
    <property type="match status" value="1"/>
</dbReference>
<evidence type="ECO:0000256" key="4">
    <source>
        <dbReference type="ARBA" id="ARBA00022989"/>
    </source>
</evidence>
<feature type="region of interest" description="Disordered" evidence="6">
    <location>
        <begin position="428"/>
        <end position="450"/>
    </location>
</feature>
<proteinExistence type="inferred from homology"/>
<dbReference type="Gene3D" id="1.20.58.340">
    <property type="entry name" value="Magnesium transport protein CorA, transmembrane region"/>
    <property type="match status" value="1"/>
</dbReference>
<gene>
    <name evidence="8" type="ordered locus">Ppro_2980</name>
</gene>
<dbReference type="Proteomes" id="UP000006732">
    <property type="component" value="Chromosome"/>
</dbReference>
<evidence type="ECO:0000256" key="2">
    <source>
        <dbReference type="ARBA" id="ARBA00009765"/>
    </source>
</evidence>
<sequence length="450" mass="50840">MIRDTIKELLKRQRLLEEALQRQSLPRQEVVESVVQKQHLSEVRSLLAGLAPAEIAEIIDELNPEDLFLVWGEIDEGLLDEILDEVSDATRDTLASRSSYLGAACVVNAFELSQGRLCQTTIESVDDLEGIKPIWVDLVGTTAADRRKIGQFFGLELPDPEDLCDIESSARFYVEEGGEIHLHSDFLLDREGDSRNVPVAFILFRDILFSVREEELPVFRLQRLRARIQTGYVSDGMDMLLDLYAANAEYSADSLEEIYSALGEVGKKVLSEAMTDEEAAKILAEIAEEEDLNGRIRRNILDTRRALTFLIRRKLLSTPQFEDARQIMRDIESLDGHTAFLFDKINFLMDATVGFININQNRVIYRLTVLTVIFMPLNLVAGIGGMSEFSVVTQAIPWPISYGLFTIGLIVMAWLTLVILRFYERRPGPAKSTGEKRSRWLPSLRSSPPS</sequence>
<dbReference type="KEGG" id="ppd:Ppro_2980"/>
<evidence type="ECO:0000256" key="3">
    <source>
        <dbReference type="ARBA" id="ARBA00022692"/>
    </source>
</evidence>
<dbReference type="HOGENOM" id="CLU_007127_5_0_7"/>
<dbReference type="CDD" id="cd12835">
    <property type="entry name" value="EcCorA-like_1"/>
    <property type="match status" value="1"/>
</dbReference>
<feature type="transmembrane region" description="Helical" evidence="7">
    <location>
        <begin position="403"/>
        <end position="423"/>
    </location>
</feature>
<evidence type="ECO:0000256" key="1">
    <source>
        <dbReference type="ARBA" id="ARBA00004141"/>
    </source>
</evidence>
<accession>A1ATA7</accession>
<dbReference type="eggNOG" id="COG0598">
    <property type="taxonomic scope" value="Bacteria"/>
</dbReference>
<dbReference type="InterPro" id="IPR002523">
    <property type="entry name" value="MgTranspt_CorA/ZnTranspt_ZntB"/>
</dbReference>
<dbReference type="OrthoDB" id="9803416at2"/>
<dbReference type="PANTHER" id="PTHR47685:SF1">
    <property type="entry name" value="MAGNESIUM TRANSPORT PROTEIN CORA"/>
    <property type="match status" value="1"/>
</dbReference>
<evidence type="ECO:0000313" key="8">
    <source>
        <dbReference type="EMBL" id="ABL00578.1"/>
    </source>
</evidence>
<feature type="compositionally biased region" description="Low complexity" evidence="6">
    <location>
        <begin position="440"/>
        <end position="450"/>
    </location>
</feature>
<dbReference type="GO" id="GO:0015087">
    <property type="term" value="F:cobalt ion transmembrane transporter activity"/>
    <property type="evidence" value="ECO:0007669"/>
    <property type="project" value="TreeGrafter"/>
</dbReference>
<feature type="transmembrane region" description="Helical" evidence="7">
    <location>
        <begin position="363"/>
        <end position="383"/>
    </location>
</feature>
<evidence type="ECO:0000313" key="9">
    <source>
        <dbReference type="Proteomes" id="UP000006732"/>
    </source>
</evidence>
<evidence type="ECO:0000256" key="5">
    <source>
        <dbReference type="ARBA" id="ARBA00023136"/>
    </source>
</evidence>
<dbReference type="InterPro" id="IPR045861">
    <property type="entry name" value="CorA_cytoplasmic_dom"/>
</dbReference>
<dbReference type="Gene3D" id="1.25.60.10">
    <property type="entry name" value="MgtE N-terminal domain-like"/>
    <property type="match status" value="1"/>
</dbReference>
<feature type="compositionally biased region" description="Basic and acidic residues" evidence="6">
    <location>
        <begin position="428"/>
        <end position="438"/>
    </location>
</feature>
<dbReference type="eggNOG" id="COG2239">
    <property type="taxonomic scope" value="Bacteria"/>
</dbReference>
<dbReference type="SUPFAM" id="SSF158791">
    <property type="entry name" value="MgtE N-terminal domain-like"/>
    <property type="match status" value="1"/>
</dbReference>
<keyword evidence="5 7" id="KW-0472">Membrane</keyword>
<dbReference type="InterPro" id="IPR038076">
    <property type="entry name" value="MgtE_N_sf"/>
</dbReference>
<dbReference type="GO" id="GO:0016020">
    <property type="term" value="C:membrane"/>
    <property type="evidence" value="ECO:0007669"/>
    <property type="project" value="UniProtKB-SubCell"/>
</dbReference>
<dbReference type="SUPFAM" id="SSF144083">
    <property type="entry name" value="Magnesium transport protein CorA, transmembrane region"/>
    <property type="match status" value="1"/>
</dbReference>
<keyword evidence="9" id="KW-1185">Reference proteome</keyword>
<keyword evidence="4 7" id="KW-1133">Transmembrane helix</keyword>
<dbReference type="RefSeq" id="WP_011736813.1">
    <property type="nucleotide sequence ID" value="NC_008609.1"/>
</dbReference>
<name>A1ATA7_PELPD</name>
<dbReference type="InterPro" id="IPR045863">
    <property type="entry name" value="CorA_TM1_TM2"/>
</dbReference>
<dbReference type="SUPFAM" id="SSF143865">
    <property type="entry name" value="CorA soluble domain-like"/>
    <property type="match status" value="1"/>
</dbReference>
<dbReference type="STRING" id="338966.Ppro_2980"/>
<evidence type="ECO:0000256" key="6">
    <source>
        <dbReference type="SAM" id="MobiDB-lite"/>
    </source>
</evidence>
<comment type="similarity">
    <text evidence="2">Belongs to the CorA metal ion transporter (MIT) (TC 1.A.35) family.</text>
</comment>
<dbReference type="GO" id="GO:0015099">
    <property type="term" value="F:nickel cation transmembrane transporter activity"/>
    <property type="evidence" value="ECO:0007669"/>
    <property type="project" value="TreeGrafter"/>
</dbReference>
<dbReference type="InterPro" id="IPR050829">
    <property type="entry name" value="CorA_MIT"/>
</dbReference>
<reference evidence="8 9" key="1">
    <citation type="submission" date="2006-10" db="EMBL/GenBank/DDBJ databases">
        <title>Complete sequence of chromosome of Pelobacter propionicus DSM 2379.</title>
        <authorList>
            <consortium name="US DOE Joint Genome Institute"/>
            <person name="Copeland A."/>
            <person name="Lucas S."/>
            <person name="Lapidus A."/>
            <person name="Barry K."/>
            <person name="Detter J.C."/>
            <person name="Glavina del Rio T."/>
            <person name="Hammon N."/>
            <person name="Israni S."/>
            <person name="Dalin E."/>
            <person name="Tice H."/>
            <person name="Pitluck S."/>
            <person name="Saunders E."/>
            <person name="Brettin T."/>
            <person name="Bruce D."/>
            <person name="Han C."/>
            <person name="Tapia R."/>
            <person name="Schmutz J."/>
            <person name="Larimer F."/>
            <person name="Land M."/>
            <person name="Hauser L."/>
            <person name="Kyrpides N."/>
            <person name="Kim E."/>
            <person name="Lovley D."/>
            <person name="Richardson P."/>
        </authorList>
    </citation>
    <scope>NUCLEOTIDE SEQUENCE [LARGE SCALE GENOMIC DNA]</scope>
    <source>
        <strain evidence="9">DSM 2379 / NBRC 103807 / OttBd1</strain>
    </source>
</reference>
<protein>
    <submittedName>
        <fullName evidence="8">Mg2+ transporter protein, CorA family protein</fullName>
    </submittedName>
</protein>